<name>A0A0V0XNV4_TRIPS</name>
<comment type="similarity">
    <text evidence="1">Belongs to the UDP-glycosyltransferase family.</text>
</comment>
<dbReference type="GO" id="GO:0015020">
    <property type="term" value="F:glucuronosyltransferase activity"/>
    <property type="evidence" value="ECO:0007669"/>
    <property type="project" value="UniProtKB-EC"/>
</dbReference>
<dbReference type="Gene3D" id="3.40.50.2000">
    <property type="entry name" value="Glycogen Phosphorylase B"/>
    <property type="match status" value="2"/>
</dbReference>
<dbReference type="STRING" id="6337.A0A0V0XNV4"/>
<keyword evidence="3" id="KW-0328">Glycosyltransferase</keyword>
<dbReference type="PANTHER" id="PTHR48043">
    <property type="entry name" value="EG:EG0003.4 PROTEIN-RELATED"/>
    <property type="match status" value="1"/>
</dbReference>
<dbReference type="SUPFAM" id="SSF53756">
    <property type="entry name" value="UDP-Glycosyltransferase/glycogen phosphorylase"/>
    <property type="match status" value="1"/>
</dbReference>
<dbReference type="FunFam" id="3.40.50.2000:FF:000021">
    <property type="entry name" value="UDP-glucuronosyltransferase"/>
    <property type="match status" value="1"/>
</dbReference>
<dbReference type="CDD" id="cd03784">
    <property type="entry name" value="GT1_Gtf-like"/>
    <property type="match status" value="1"/>
</dbReference>
<dbReference type="PROSITE" id="PS00375">
    <property type="entry name" value="UDPGT"/>
    <property type="match status" value="1"/>
</dbReference>
<evidence type="ECO:0000256" key="6">
    <source>
        <dbReference type="SAM" id="Phobius"/>
    </source>
</evidence>
<feature type="transmembrane region" description="Helical" evidence="6">
    <location>
        <begin position="684"/>
        <end position="711"/>
    </location>
</feature>
<evidence type="ECO:0000256" key="2">
    <source>
        <dbReference type="ARBA" id="ARBA00012544"/>
    </source>
</evidence>
<evidence type="ECO:0000256" key="5">
    <source>
        <dbReference type="ARBA" id="ARBA00047475"/>
    </source>
</evidence>
<reference evidence="7 8" key="1">
    <citation type="submission" date="2015-01" db="EMBL/GenBank/DDBJ databases">
        <title>Evolution of Trichinella species and genotypes.</title>
        <authorList>
            <person name="Korhonen P.K."/>
            <person name="Edoardo P."/>
            <person name="Giuseppe L.R."/>
            <person name="Gasser R.B."/>
        </authorList>
    </citation>
    <scope>NUCLEOTIDE SEQUENCE [LARGE SCALE GENOMIC DNA]</scope>
    <source>
        <strain evidence="7">ISS141</strain>
    </source>
</reference>
<proteinExistence type="inferred from homology"/>
<dbReference type="AlphaFoldDB" id="A0A0V0XNV4"/>
<dbReference type="PANTHER" id="PTHR48043:SF5">
    <property type="entry name" value="UDP-GLUCURONOSYLTRANSFERASE UGT-58-RELATED"/>
    <property type="match status" value="1"/>
</dbReference>
<dbReference type="InterPro" id="IPR050271">
    <property type="entry name" value="UDP-glycosyltransferase"/>
</dbReference>
<accession>A0A0V0XNV4</accession>
<evidence type="ECO:0000256" key="4">
    <source>
        <dbReference type="ARBA" id="ARBA00022679"/>
    </source>
</evidence>
<dbReference type="EMBL" id="JYDU01000191">
    <property type="protein sequence ID" value="KRX89652.1"/>
    <property type="molecule type" value="Genomic_DNA"/>
</dbReference>
<organism evidence="7 8">
    <name type="scientific">Trichinella pseudospiralis</name>
    <name type="common">Parasitic roundworm</name>
    <dbReference type="NCBI Taxonomy" id="6337"/>
    <lineage>
        <taxon>Eukaryota</taxon>
        <taxon>Metazoa</taxon>
        <taxon>Ecdysozoa</taxon>
        <taxon>Nematoda</taxon>
        <taxon>Enoplea</taxon>
        <taxon>Dorylaimia</taxon>
        <taxon>Trichinellida</taxon>
        <taxon>Trichinellidae</taxon>
        <taxon>Trichinella</taxon>
    </lineage>
</organism>
<gene>
    <name evidence="7" type="primary">ugt-58</name>
    <name evidence="7" type="ORF">T4E_10705</name>
</gene>
<dbReference type="Pfam" id="PF00201">
    <property type="entry name" value="UDPGT"/>
    <property type="match status" value="1"/>
</dbReference>
<dbReference type="InterPro" id="IPR002213">
    <property type="entry name" value="UDP_glucos_trans"/>
</dbReference>
<protein>
    <recommendedName>
        <fullName evidence="2">glucuronosyltransferase</fullName>
        <ecNumber evidence="2">2.4.1.17</ecNumber>
    </recommendedName>
</protein>
<evidence type="ECO:0000313" key="8">
    <source>
        <dbReference type="Proteomes" id="UP000054815"/>
    </source>
</evidence>
<keyword evidence="6" id="KW-1133">Transmembrane helix</keyword>
<dbReference type="EC" id="2.4.1.17" evidence="2"/>
<comment type="catalytic activity">
    <reaction evidence="5">
        <text>glucuronate acceptor + UDP-alpha-D-glucuronate = acceptor beta-D-glucuronoside + UDP + H(+)</text>
        <dbReference type="Rhea" id="RHEA:21032"/>
        <dbReference type="ChEBI" id="CHEBI:15378"/>
        <dbReference type="ChEBI" id="CHEBI:58052"/>
        <dbReference type="ChEBI" id="CHEBI:58223"/>
        <dbReference type="ChEBI" id="CHEBI:132367"/>
        <dbReference type="ChEBI" id="CHEBI:132368"/>
        <dbReference type="EC" id="2.4.1.17"/>
    </reaction>
</comment>
<evidence type="ECO:0000256" key="1">
    <source>
        <dbReference type="ARBA" id="ARBA00009995"/>
    </source>
</evidence>
<keyword evidence="6" id="KW-0472">Membrane</keyword>
<sequence>MSACSLPHRVVHIFEKEFLAFVKYLHNSVCDGLIFLIGFHVDLETLGVKINVPVLKVVFIEHICFPVTILKRFPFSVERLVVALKLLKLSTNYRSFGKIILIKEKFLPFTKCIYFKGAVILPFYYVQCCDGSRYVVSIISDLFYFQKKMLFLENVQCCGRCLLLLVFELILVDICIGGKVLFVPSSIYPSHKMIMHRLAEELVSRGHQVTFWGINLKKDHLITPKGIEDISWSVDVPESYITNLLLYSNASIYQALWSDRVTEPARKAANWAMTSRMCDVALQTRKGSKLHNRRANEIEYIAILKNMFLGKGGGGLNCFYQIECILEVLRSSFQKLVKRDFDLVIVDDLYAPCGLLLVALRKSVFIYWSMTTMRTETAWSNQSPSPPSYIPVLGTHYTDVMNFVERTHNFLLYLRTLFIHHRIVLKSVDSVLQKHYPNITDAFYIERNASLNFVNTPALFDFPRPFMPRVVFVGCLHCRLPKPLPDLFEKFVSQADDENGFLLFTTGFSVPWNVTPHRILRTFVDAFRVLPHRIVWQYDGKPIKDLSPNVMTSSWVPQQDLLGHPKCRGFITHGGLNSLLESMWHGVPILGVPMFREHRDYVLRITARNAGLMLPKSSLTKESVTGQIYRLTKDKMYKDNALAFKNLLRDVPYSELELATFWVEFIFHHQEVPHARSGADELNLLQYFLVDVIAFLSACLFALTCIIWYVLKYTYQACGFLGQLVCRMVHKRRTSKAKSE</sequence>
<dbReference type="Proteomes" id="UP000054815">
    <property type="component" value="Unassembled WGS sequence"/>
</dbReference>
<dbReference type="InterPro" id="IPR035595">
    <property type="entry name" value="UDP_glycos_trans_CS"/>
</dbReference>
<evidence type="ECO:0000256" key="3">
    <source>
        <dbReference type="ARBA" id="ARBA00022676"/>
    </source>
</evidence>
<keyword evidence="6" id="KW-0812">Transmembrane</keyword>
<evidence type="ECO:0000313" key="7">
    <source>
        <dbReference type="EMBL" id="KRX89652.1"/>
    </source>
</evidence>
<comment type="caution">
    <text evidence="7">The sequence shown here is derived from an EMBL/GenBank/DDBJ whole genome shotgun (WGS) entry which is preliminary data.</text>
</comment>
<keyword evidence="4 7" id="KW-0808">Transferase</keyword>